<evidence type="ECO:0000313" key="1">
    <source>
        <dbReference type="EMBL" id="SHI79460.1"/>
    </source>
</evidence>
<dbReference type="OrthoDB" id="622552at2"/>
<protein>
    <recommendedName>
        <fullName evidence="3">Lipid A deacylase LpxR family protein</fullName>
    </recommendedName>
</protein>
<evidence type="ECO:0000313" key="2">
    <source>
        <dbReference type="Proteomes" id="UP000184225"/>
    </source>
</evidence>
<dbReference type="AlphaFoldDB" id="A0A1M6E265"/>
<name>A0A1M6E265_9FLAO</name>
<accession>A0A1M6E265</accession>
<evidence type="ECO:0008006" key="3">
    <source>
        <dbReference type="Google" id="ProtNLM"/>
    </source>
</evidence>
<reference evidence="1 2" key="1">
    <citation type="submission" date="2016-11" db="EMBL/GenBank/DDBJ databases">
        <authorList>
            <person name="Jaros S."/>
            <person name="Januszkiewicz K."/>
            <person name="Wedrychowicz H."/>
        </authorList>
    </citation>
    <scope>NUCLEOTIDE SEQUENCE [LARGE SCALE GENOMIC DNA]</scope>
    <source>
        <strain evidence="1 2">DSM 21425</strain>
    </source>
</reference>
<dbReference type="RefSeq" id="WP_084112859.1">
    <property type="nucleotide sequence ID" value="NZ_FQYY01000004.1"/>
</dbReference>
<dbReference type="Gene3D" id="2.40.128.140">
    <property type="entry name" value="Outer membrane protein"/>
    <property type="match status" value="1"/>
</dbReference>
<sequence length="322" mass="37067">MKHYLFYLLIPILMFTKVSFSQEIESREQHYQHQLNFGTDNDFFAVLTNKDRSYTFGVNAAYRFIPEEENFVSKIFSTKKAFLHDVSIHMEAYTPNYDFDTGIPTGERPFAGWTYATLATQYIFDQSFIVFKTDIGVLGEISQGGAIQDWFHSKVSGDTVLQGWEDQIPNQLGVNLKMDYFRSIHRNGWYDFFGSVEASLGNVRSYVFPKLYVRIGEFNEITKTTSLNNSLFQSKKDIEYYIQASLGFKAIANDATLQGNIFSNSNDTRTLDHIDHTTIHANFGGFAAYQRFNLGVLYHFNSGEIDSIKTHSYVSINLDYKF</sequence>
<dbReference type="InterPro" id="IPR018707">
    <property type="entry name" value="LpxR"/>
</dbReference>
<dbReference type="EMBL" id="FQYY01000004">
    <property type="protein sequence ID" value="SHI79460.1"/>
    <property type="molecule type" value="Genomic_DNA"/>
</dbReference>
<keyword evidence="2" id="KW-1185">Reference proteome</keyword>
<dbReference type="Proteomes" id="UP000184225">
    <property type="component" value="Unassembled WGS sequence"/>
</dbReference>
<dbReference type="STRING" id="579105.SAMN04488096_104308"/>
<organism evidence="1 2">
    <name type="scientific">Mesonia phycicola</name>
    <dbReference type="NCBI Taxonomy" id="579105"/>
    <lineage>
        <taxon>Bacteria</taxon>
        <taxon>Pseudomonadati</taxon>
        <taxon>Bacteroidota</taxon>
        <taxon>Flavobacteriia</taxon>
        <taxon>Flavobacteriales</taxon>
        <taxon>Flavobacteriaceae</taxon>
        <taxon>Mesonia</taxon>
    </lineage>
</organism>
<dbReference type="InterPro" id="IPR037107">
    <property type="entry name" value="Put_OMP_sf"/>
</dbReference>
<dbReference type="Pfam" id="PF09982">
    <property type="entry name" value="LpxR"/>
    <property type="match status" value="1"/>
</dbReference>
<proteinExistence type="predicted"/>
<gene>
    <name evidence="1" type="ORF">SAMN04488096_104308</name>
</gene>